<feature type="transmembrane region" description="Helical" evidence="7">
    <location>
        <begin position="112"/>
        <end position="134"/>
    </location>
</feature>
<keyword evidence="6" id="KW-0066">ATP synthesis</keyword>
<dbReference type="GO" id="GO:0016020">
    <property type="term" value="C:membrane"/>
    <property type="evidence" value="ECO:0007669"/>
    <property type="project" value="UniProtKB-SubCell"/>
</dbReference>
<evidence type="ECO:0000256" key="3">
    <source>
        <dbReference type="ARBA" id="ARBA00022781"/>
    </source>
</evidence>
<comment type="caution">
    <text evidence="8">The sequence shown here is derived from an EMBL/GenBank/DDBJ whole genome shotgun (WGS) entry which is preliminary data.</text>
</comment>
<evidence type="ECO:0000256" key="7">
    <source>
        <dbReference type="SAM" id="Phobius"/>
    </source>
</evidence>
<name>A0A1F5KMU7_9BACT</name>
<keyword evidence="3" id="KW-0375">Hydrogen ion transport</keyword>
<keyword evidence="7" id="KW-1133">Transmembrane helix</keyword>
<dbReference type="EMBL" id="MFDM01000028">
    <property type="protein sequence ID" value="OGE42253.1"/>
    <property type="molecule type" value="Genomic_DNA"/>
</dbReference>
<comment type="subcellular location">
    <subcellularLocation>
        <location evidence="1">Membrane</location>
    </subcellularLocation>
</comment>
<dbReference type="Proteomes" id="UP000178565">
    <property type="component" value="Unassembled WGS sequence"/>
</dbReference>
<proteinExistence type="predicted"/>
<keyword evidence="7" id="KW-0812">Transmembrane</keyword>
<dbReference type="GO" id="GO:0046933">
    <property type="term" value="F:proton-transporting ATP synthase activity, rotational mechanism"/>
    <property type="evidence" value="ECO:0007669"/>
    <property type="project" value="InterPro"/>
</dbReference>
<reference evidence="8 9" key="1">
    <citation type="journal article" date="2016" name="Nat. Commun.">
        <title>Thousands of microbial genomes shed light on interconnected biogeochemical processes in an aquifer system.</title>
        <authorList>
            <person name="Anantharaman K."/>
            <person name="Brown C.T."/>
            <person name="Hug L.A."/>
            <person name="Sharon I."/>
            <person name="Castelle C.J."/>
            <person name="Probst A.J."/>
            <person name="Thomas B.C."/>
            <person name="Singh A."/>
            <person name="Wilkins M.J."/>
            <person name="Karaoz U."/>
            <person name="Brodie E.L."/>
            <person name="Williams K.H."/>
            <person name="Hubbard S.S."/>
            <person name="Banfield J.F."/>
        </authorList>
    </citation>
    <scope>NUCLEOTIDE SEQUENCE [LARGE SCALE GENOMIC DNA]</scope>
</reference>
<keyword evidence="2" id="KW-0813">Transport</keyword>
<evidence type="ECO:0000256" key="4">
    <source>
        <dbReference type="ARBA" id="ARBA00023065"/>
    </source>
</evidence>
<evidence type="ECO:0000256" key="5">
    <source>
        <dbReference type="ARBA" id="ARBA00023136"/>
    </source>
</evidence>
<protein>
    <submittedName>
        <fullName evidence="8">Uncharacterized protein</fullName>
    </submittedName>
</protein>
<sequence>MRYYQFLFDSIYTKQQASHLADQLQRLEEETYRVDGNFKKKITSLLPYETTMNVIDLLVKKGIDMKESRQLQQFVQEIKAELNNLPTISIYLAIDPTEEVVKAISRWFTDNLSLKVLLSITVSPTLIGGIQILYKGLIRDYSLRKTLDGQF</sequence>
<evidence type="ECO:0000313" key="9">
    <source>
        <dbReference type="Proteomes" id="UP000178565"/>
    </source>
</evidence>
<keyword evidence="4" id="KW-0406">Ion transport</keyword>
<evidence type="ECO:0000256" key="1">
    <source>
        <dbReference type="ARBA" id="ARBA00004370"/>
    </source>
</evidence>
<evidence type="ECO:0000256" key="2">
    <source>
        <dbReference type="ARBA" id="ARBA00022448"/>
    </source>
</evidence>
<organism evidence="8 9">
    <name type="scientific">Candidatus Daviesbacteria bacterium RIFCSPLOWO2_01_FULL_39_12</name>
    <dbReference type="NCBI Taxonomy" id="1797785"/>
    <lineage>
        <taxon>Bacteria</taxon>
        <taxon>Candidatus Daviesiibacteriota</taxon>
    </lineage>
</organism>
<dbReference type="STRING" id="1797785.A3B45_04475"/>
<dbReference type="Pfam" id="PF00213">
    <property type="entry name" value="OSCP"/>
    <property type="match status" value="1"/>
</dbReference>
<keyword evidence="5 7" id="KW-0472">Membrane</keyword>
<dbReference type="InterPro" id="IPR000711">
    <property type="entry name" value="ATPase_OSCP/dsu"/>
</dbReference>
<gene>
    <name evidence="8" type="ORF">A3B45_04475</name>
</gene>
<accession>A0A1F5KMU7</accession>
<evidence type="ECO:0000313" key="8">
    <source>
        <dbReference type="EMBL" id="OGE42253.1"/>
    </source>
</evidence>
<dbReference type="AlphaFoldDB" id="A0A1F5KMU7"/>
<evidence type="ECO:0000256" key="6">
    <source>
        <dbReference type="ARBA" id="ARBA00023310"/>
    </source>
</evidence>